<evidence type="ECO:0000256" key="6">
    <source>
        <dbReference type="SAM" id="MobiDB-lite"/>
    </source>
</evidence>
<dbReference type="Pfam" id="PF01825">
    <property type="entry name" value="GPS"/>
    <property type="match status" value="1"/>
</dbReference>
<evidence type="ECO:0000313" key="10">
    <source>
        <dbReference type="EMBL" id="CAH3188249.1"/>
    </source>
</evidence>
<feature type="domain" description="G-protein coupled receptors family 2 profile 2" evidence="9">
    <location>
        <begin position="113"/>
        <end position="280"/>
    </location>
</feature>
<dbReference type="SMART" id="SM00303">
    <property type="entry name" value="GPS"/>
    <property type="match status" value="1"/>
</dbReference>
<organism evidence="10 11">
    <name type="scientific">Porites evermanni</name>
    <dbReference type="NCBI Taxonomy" id="104178"/>
    <lineage>
        <taxon>Eukaryota</taxon>
        <taxon>Metazoa</taxon>
        <taxon>Cnidaria</taxon>
        <taxon>Anthozoa</taxon>
        <taxon>Hexacorallia</taxon>
        <taxon>Scleractinia</taxon>
        <taxon>Fungiina</taxon>
        <taxon>Poritidae</taxon>
        <taxon>Porites</taxon>
    </lineage>
</organism>
<evidence type="ECO:0000259" key="9">
    <source>
        <dbReference type="PROSITE" id="PS50261"/>
    </source>
</evidence>
<feature type="compositionally biased region" description="Basic residues" evidence="6">
    <location>
        <begin position="396"/>
        <end position="405"/>
    </location>
</feature>
<feature type="non-terminal residue" evidence="10">
    <location>
        <position position="1"/>
    </location>
</feature>
<gene>
    <name evidence="10" type="ORF">PEVE_00018295</name>
</gene>
<evidence type="ECO:0000256" key="3">
    <source>
        <dbReference type="ARBA" id="ARBA00022989"/>
    </source>
</evidence>
<dbReference type="PROSITE" id="PS50261">
    <property type="entry name" value="G_PROTEIN_RECEP_F2_4"/>
    <property type="match status" value="1"/>
</dbReference>
<feature type="transmembrane region" description="Helical" evidence="7">
    <location>
        <begin position="258"/>
        <end position="281"/>
    </location>
</feature>
<dbReference type="PANTHER" id="PTHR12011:SF471">
    <property type="entry name" value="G-PROTEIN COUPLED RECEPTORS FAMILY 2 PROFILE 2 DOMAIN-CONTAINING PROTEIN"/>
    <property type="match status" value="1"/>
</dbReference>
<dbReference type="InterPro" id="IPR046338">
    <property type="entry name" value="GAIN_dom_sf"/>
</dbReference>
<feature type="transmembrane region" description="Helical" evidence="7">
    <location>
        <begin position="326"/>
        <end position="346"/>
    </location>
</feature>
<keyword evidence="11" id="KW-1185">Reference proteome</keyword>
<keyword evidence="2 7" id="KW-0812">Transmembrane</keyword>
<evidence type="ECO:0000256" key="2">
    <source>
        <dbReference type="ARBA" id="ARBA00022692"/>
    </source>
</evidence>
<feature type="domain" description="GAIN-B" evidence="8">
    <location>
        <begin position="1"/>
        <end position="110"/>
    </location>
</feature>
<evidence type="ECO:0000259" key="8">
    <source>
        <dbReference type="PROSITE" id="PS50221"/>
    </source>
</evidence>
<dbReference type="Gene3D" id="1.20.1070.10">
    <property type="entry name" value="Rhodopsin 7-helix transmembrane proteins"/>
    <property type="match status" value="1"/>
</dbReference>
<comment type="caution">
    <text evidence="10">The sequence shown here is derived from an EMBL/GenBank/DDBJ whole genome shotgun (WGS) entry which is preliminary data.</text>
</comment>
<evidence type="ECO:0000313" key="11">
    <source>
        <dbReference type="Proteomes" id="UP001159427"/>
    </source>
</evidence>
<evidence type="ECO:0000256" key="1">
    <source>
        <dbReference type="ARBA" id="ARBA00004141"/>
    </source>
</evidence>
<feature type="transmembrane region" description="Helical" evidence="7">
    <location>
        <begin position="120"/>
        <end position="139"/>
    </location>
</feature>
<dbReference type="Proteomes" id="UP001159427">
    <property type="component" value="Unassembled WGS sequence"/>
</dbReference>
<feature type="transmembrane region" description="Helical" evidence="7">
    <location>
        <begin position="176"/>
        <end position="197"/>
    </location>
</feature>
<evidence type="ECO:0000256" key="5">
    <source>
        <dbReference type="ARBA" id="ARBA00023157"/>
    </source>
</evidence>
<dbReference type="PROSITE" id="PS50221">
    <property type="entry name" value="GAIN_B"/>
    <property type="match status" value="1"/>
</dbReference>
<name>A0ABN8SBC8_9CNID</name>
<dbReference type="InterPro" id="IPR000832">
    <property type="entry name" value="GPCR_2_secretin-like"/>
</dbReference>
<feature type="transmembrane region" description="Helical" evidence="7">
    <location>
        <begin position="218"/>
        <end position="238"/>
    </location>
</feature>
<keyword evidence="5" id="KW-1015">Disulfide bond</keyword>
<dbReference type="InterPro" id="IPR000203">
    <property type="entry name" value="GPS"/>
</dbReference>
<dbReference type="InterPro" id="IPR057244">
    <property type="entry name" value="GAIN_B"/>
</dbReference>
<dbReference type="EMBL" id="CALNXI010002491">
    <property type="protein sequence ID" value="CAH3188249.1"/>
    <property type="molecule type" value="Genomic_DNA"/>
</dbReference>
<keyword evidence="3 7" id="KW-1133">Transmembrane helix</keyword>
<feature type="compositionally biased region" description="Acidic residues" evidence="6">
    <location>
        <begin position="377"/>
        <end position="386"/>
    </location>
</feature>
<dbReference type="Gene3D" id="2.60.220.50">
    <property type="match status" value="1"/>
</dbReference>
<protein>
    <submittedName>
        <fullName evidence="10">Uncharacterized protein</fullName>
    </submittedName>
</protein>
<dbReference type="Pfam" id="PF00002">
    <property type="entry name" value="7tm_2"/>
    <property type="match status" value="1"/>
</dbReference>
<evidence type="ECO:0000256" key="4">
    <source>
        <dbReference type="ARBA" id="ARBA00023136"/>
    </source>
</evidence>
<feature type="compositionally biased region" description="Basic and acidic residues" evidence="6">
    <location>
        <begin position="361"/>
        <end position="373"/>
    </location>
</feature>
<feature type="transmembrane region" description="Helical" evidence="7">
    <location>
        <begin position="302"/>
        <end position="320"/>
    </location>
</feature>
<proteinExistence type="predicted"/>
<dbReference type="PANTHER" id="PTHR12011">
    <property type="entry name" value="ADHESION G-PROTEIN COUPLED RECEPTOR"/>
    <property type="match status" value="1"/>
</dbReference>
<evidence type="ECO:0000256" key="7">
    <source>
        <dbReference type="SAM" id="Phobius"/>
    </source>
</evidence>
<keyword evidence="4 7" id="KW-0472">Membrane</keyword>
<accession>A0ABN8SBC8</accession>
<reference evidence="10 11" key="1">
    <citation type="submission" date="2022-05" db="EMBL/GenBank/DDBJ databases">
        <authorList>
            <consortium name="Genoscope - CEA"/>
            <person name="William W."/>
        </authorList>
    </citation>
    <scope>NUCLEOTIDE SEQUENCE [LARGE SCALE GENOMIC DNA]</scope>
</reference>
<feature type="region of interest" description="Disordered" evidence="6">
    <location>
        <begin position="361"/>
        <end position="412"/>
    </location>
</feature>
<comment type="subcellular location">
    <subcellularLocation>
        <location evidence="1">Membrane</location>
        <topology evidence="1">Multi-pass membrane protein</topology>
    </subcellularLocation>
</comment>
<feature type="transmembrane region" description="Helical" evidence="7">
    <location>
        <begin position="151"/>
        <end position="170"/>
    </location>
</feature>
<dbReference type="InterPro" id="IPR017981">
    <property type="entry name" value="GPCR_2-like_7TM"/>
</dbReference>
<sequence>SQTNDKECVFKEKVFVISRIITSHINRHLSLAGDNRIVINFELIMNENLFPMFYNGKKYCVSWNQKAKLQTTGSWTRRGCSVLKTNITHTSCACDHQGIFAVLGQEKIDSGKLNLLANTYIGIGISFFILILAIVHIVWKVEVHGGEVMRINMCVAIMIMQSVFLIGAHVKAQQALCGFLSFAVYFSVLAEFCWLLLHGLRIHGKIKKLFASNLNIEAVYFGIGWGLPLLLGLIAIGVKINLKNPDDVCWEAAVGGAMWGYAMPVIAIALLNVAVLVKLLIPTQDVRDGYDYEEMRYRVIKDMFILLCFGLTCTFAYQAVEEERFLEQYLLSSFVIMQALAMFVFGREGRKDFIKRVEKARAETEPEPAKEEPIENIYEDIEEEKAPEEKNEEKGRVKRTRKRASNKPPERIAVSTLKNLNIYKEGDQYVIEA</sequence>